<protein>
    <submittedName>
        <fullName evidence="3">PPT1 protein</fullName>
    </submittedName>
</protein>
<accession>A0A812KPN7</accession>
<name>A0A812KPN7_SYMPI</name>
<keyword evidence="1" id="KW-0233">DNA recombination</keyword>
<feature type="region of interest" description="Disordered" evidence="2">
    <location>
        <begin position="732"/>
        <end position="770"/>
    </location>
</feature>
<evidence type="ECO:0000313" key="3">
    <source>
        <dbReference type="EMBL" id="CAE7231441.1"/>
    </source>
</evidence>
<dbReference type="Proteomes" id="UP000649617">
    <property type="component" value="Unassembled WGS sequence"/>
</dbReference>
<dbReference type="SUPFAM" id="SSF56349">
    <property type="entry name" value="DNA breaking-rejoining enzymes"/>
    <property type="match status" value="1"/>
</dbReference>
<evidence type="ECO:0000256" key="1">
    <source>
        <dbReference type="ARBA" id="ARBA00023172"/>
    </source>
</evidence>
<keyword evidence="4" id="KW-1185">Reference proteome</keyword>
<dbReference type="OrthoDB" id="446430at2759"/>
<dbReference type="EMBL" id="CAJNIZ010004321">
    <property type="protein sequence ID" value="CAE7231441.1"/>
    <property type="molecule type" value="Genomic_DNA"/>
</dbReference>
<reference evidence="3" key="1">
    <citation type="submission" date="2021-02" db="EMBL/GenBank/DDBJ databases">
        <authorList>
            <person name="Dougan E. K."/>
            <person name="Rhodes N."/>
            <person name="Thang M."/>
            <person name="Chan C."/>
        </authorList>
    </citation>
    <scope>NUCLEOTIDE SEQUENCE</scope>
</reference>
<comment type="caution">
    <text evidence="3">The sequence shown here is derived from an EMBL/GenBank/DDBJ whole genome shotgun (WGS) entry which is preliminary data.</text>
</comment>
<gene>
    <name evidence="3" type="primary">PPT1</name>
    <name evidence="3" type="ORF">SPIL2461_LOCUS3545</name>
</gene>
<dbReference type="InterPro" id="IPR011010">
    <property type="entry name" value="DNA_brk_join_enz"/>
</dbReference>
<evidence type="ECO:0000256" key="2">
    <source>
        <dbReference type="SAM" id="MobiDB-lite"/>
    </source>
</evidence>
<dbReference type="GO" id="GO:0003677">
    <property type="term" value="F:DNA binding"/>
    <property type="evidence" value="ECO:0007669"/>
    <property type="project" value="InterPro"/>
</dbReference>
<dbReference type="GO" id="GO:0015074">
    <property type="term" value="P:DNA integration"/>
    <property type="evidence" value="ECO:0007669"/>
    <property type="project" value="InterPro"/>
</dbReference>
<dbReference type="GO" id="GO:0006310">
    <property type="term" value="P:DNA recombination"/>
    <property type="evidence" value="ECO:0007669"/>
    <property type="project" value="UniProtKB-KW"/>
</dbReference>
<dbReference type="InterPro" id="IPR013762">
    <property type="entry name" value="Integrase-like_cat_sf"/>
</dbReference>
<sequence>NGADSLTAPGPPPKKQKEGAWWAQIGIPVSPEEFLDLSSPRDLWSARLENNNRMWNLCRSSGNHELDEALWLQTLKECKAGWATLHVGLHKPPSNALLSRRFAVQQQAKVRPIDEFSVSQVNNTLGSVEKIVVMPSSATVSLSLALQRGLTASNRGSYADAPVELSGKTFDLQSAYKQLPIHKDTASAEAAFVLLMRILGWKVSVDKAKPFSCLFHSLGIAFLLPRSPTDPVQVTNTDQRRKEVAATCLELLRTGKDGVEHPIMQCELLAAAVSLAVWGPTVASSCITLWVDNDAARHALIAAHAFPDSNRFPTEEATFNYRGNMDLLRRPEPCPQPEVVEDARPLKAPRLHTPKLRAVADFRPTDAQAERQAALTKWDQVVRLLPRLFDPTVLSQLHNEDFAVELGNLDLIFSKKSTSTLMSRASSMLRFCSWILRTFPEEVVSEPILFLYCQKLRKEKKDTSGPDQLLQALNFCSGTLGLSVPVADLRSARVTGLAHQCLRAQESTKQAQPLTKDQVQWLEHLARQADDAYEKLLASSFLLMVYARARHSDVRRAVKILLDAGGDFIHGFVELVVQDPKQSRASRRRRLMLPVVAPMMGIADRPWASAWQANRKHWRLAHEGDISIEPLLPELAADGSLLPCNMSTSWLRAFLARNEQVNADALLGITTHSLKATLLSWAAKAGMDTLERTILGYHSTGVNSSTLSYSRDAMAGPLRSLQGLIRSVRMGKFSPDDTRSGRLALSGSSSGSSQAPSASSSSSDGEEREQVIQGASHTFAMLASSGQYHLAKNPGSGITHIVKQGRDKLLCGRTLFKALVVCNEVNFSQVQICMTCQSVCEGLLEGRWASKQWTVV</sequence>
<evidence type="ECO:0000313" key="4">
    <source>
        <dbReference type="Proteomes" id="UP000649617"/>
    </source>
</evidence>
<dbReference type="AlphaFoldDB" id="A0A812KPN7"/>
<feature type="non-terminal residue" evidence="3">
    <location>
        <position position="856"/>
    </location>
</feature>
<proteinExistence type="predicted"/>
<feature type="compositionally biased region" description="Low complexity" evidence="2">
    <location>
        <begin position="741"/>
        <end position="763"/>
    </location>
</feature>
<dbReference type="Gene3D" id="1.10.443.10">
    <property type="entry name" value="Intergrase catalytic core"/>
    <property type="match status" value="1"/>
</dbReference>
<organism evidence="3 4">
    <name type="scientific">Symbiodinium pilosum</name>
    <name type="common">Dinoflagellate</name>
    <dbReference type="NCBI Taxonomy" id="2952"/>
    <lineage>
        <taxon>Eukaryota</taxon>
        <taxon>Sar</taxon>
        <taxon>Alveolata</taxon>
        <taxon>Dinophyceae</taxon>
        <taxon>Suessiales</taxon>
        <taxon>Symbiodiniaceae</taxon>
        <taxon>Symbiodinium</taxon>
    </lineage>
</organism>